<proteinExistence type="predicted"/>
<evidence type="ECO:0000256" key="2">
    <source>
        <dbReference type="ARBA" id="ARBA00022737"/>
    </source>
</evidence>
<reference evidence="5 6" key="1">
    <citation type="submission" date="2017-11" db="EMBL/GenBank/DDBJ databases">
        <title>De novo assembly and phasing of dikaryotic genomes from two isolates of Puccinia coronata f. sp. avenae, the causal agent of oat crown rust.</title>
        <authorList>
            <person name="Miller M.E."/>
            <person name="Zhang Y."/>
            <person name="Omidvar V."/>
            <person name="Sperschneider J."/>
            <person name="Schwessinger B."/>
            <person name="Raley C."/>
            <person name="Palmer J.M."/>
            <person name="Garnica D."/>
            <person name="Upadhyaya N."/>
            <person name="Rathjen J."/>
            <person name="Taylor J.M."/>
            <person name="Park R.F."/>
            <person name="Dodds P.N."/>
            <person name="Hirsch C.D."/>
            <person name="Kianian S.F."/>
            <person name="Figueroa M."/>
        </authorList>
    </citation>
    <scope>NUCLEOTIDE SEQUENCE [LARGE SCALE GENOMIC DNA]</scope>
    <source>
        <strain evidence="5">12NC29</strain>
    </source>
</reference>
<evidence type="ECO:0000256" key="4">
    <source>
        <dbReference type="SAM" id="MobiDB-lite"/>
    </source>
</evidence>
<dbReference type="SMART" id="SM00320">
    <property type="entry name" value="WD40"/>
    <property type="match status" value="6"/>
</dbReference>
<protein>
    <submittedName>
        <fullName evidence="5">Uncharacterized protein</fullName>
    </submittedName>
</protein>
<dbReference type="InterPro" id="IPR051859">
    <property type="entry name" value="DCAF"/>
</dbReference>
<organism evidence="5 6">
    <name type="scientific">Puccinia coronata f. sp. avenae</name>
    <dbReference type="NCBI Taxonomy" id="200324"/>
    <lineage>
        <taxon>Eukaryota</taxon>
        <taxon>Fungi</taxon>
        <taxon>Dikarya</taxon>
        <taxon>Basidiomycota</taxon>
        <taxon>Pucciniomycotina</taxon>
        <taxon>Pucciniomycetes</taxon>
        <taxon>Pucciniales</taxon>
        <taxon>Pucciniaceae</taxon>
        <taxon>Puccinia</taxon>
    </lineage>
</organism>
<keyword evidence="2" id="KW-0677">Repeat</keyword>
<name>A0A2N5SYX7_9BASI</name>
<evidence type="ECO:0000313" key="6">
    <source>
        <dbReference type="Proteomes" id="UP000235388"/>
    </source>
</evidence>
<gene>
    <name evidence="5" type="ORF">PCANC_15776</name>
</gene>
<dbReference type="GO" id="GO:0080008">
    <property type="term" value="C:Cul4-RING E3 ubiquitin ligase complex"/>
    <property type="evidence" value="ECO:0007669"/>
    <property type="project" value="TreeGrafter"/>
</dbReference>
<dbReference type="Proteomes" id="UP000235388">
    <property type="component" value="Unassembled WGS sequence"/>
</dbReference>
<dbReference type="SUPFAM" id="SSF50978">
    <property type="entry name" value="WD40 repeat-like"/>
    <property type="match status" value="1"/>
</dbReference>
<dbReference type="PANTHER" id="PTHR19847">
    <property type="entry name" value="DDB1- AND CUL4-ASSOCIATED FACTOR 11"/>
    <property type="match status" value="1"/>
</dbReference>
<feature type="compositionally biased region" description="Acidic residues" evidence="4">
    <location>
        <begin position="12"/>
        <end position="47"/>
    </location>
</feature>
<dbReference type="InterPro" id="IPR036322">
    <property type="entry name" value="WD40_repeat_dom_sf"/>
</dbReference>
<evidence type="ECO:0000256" key="1">
    <source>
        <dbReference type="ARBA" id="ARBA00022574"/>
    </source>
</evidence>
<comment type="caution">
    <text evidence="5">The sequence shown here is derived from an EMBL/GenBank/DDBJ whole genome shotgun (WGS) entry which is preliminary data.</text>
</comment>
<feature type="region of interest" description="Disordered" evidence="4">
    <location>
        <begin position="1"/>
        <end position="56"/>
    </location>
</feature>
<dbReference type="EMBL" id="PGCJ01000831">
    <property type="protein sequence ID" value="PLW18450.1"/>
    <property type="molecule type" value="Genomic_DNA"/>
</dbReference>
<dbReference type="PANTHER" id="PTHR19847:SF7">
    <property type="entry name" value="DDB1- AND CUL4-ASSOCIATED FACTOR 11"/>
    <property type="match status" value="1"/>
</dbReference>
<dbReference type="STRING" id="200324.A0A2N5SYX7"/>
<dbReference type="OrthoDB" id="6329284at2759"/>
<feature type="repeat" description="WD" evidence="3">
    <location>
        <begin position="335"/>
        <end position="369"/>
    </location>
</feature>
<feature type="repeat" description="WD" evidence="3">
    <location>
        <begin position="382"/>
        <end position="416"/>
    </location>
</feature>
<evidence type="ECO:0000256" key="3">
    <source>
        <dbReference type="PROSITE-ProRule" id="PRU00221"/>
    </source>
</evidence>
<dbReference type="PRINTS" id="PR00320">
    <property type="entry name" value="GPROTEINBRPT"/>
</dbReference>
<dbReference type="Gene3D" id="2.130.10.10">
    <property type="entry name" value="YVTN repeat-like/Quinoprotein amine dehydrogenase"/>
    <property type="match status" value="2"/>
</dbReference>
<dbReference type="InterPro" id="IPR020472">
    <property type="entry name" value="WD40_PAC1"/>
</dbReference>
<dbReference type="AlphaFoldDB" id="A0A2N5SYX7"/>
<accession>A0A2N5SYX7</accession>
<dbReference type="PROSITE" id="PS50294">
    <property type="entry name" value="WD_REPEATS_REGION"/>
    <property type="match status" value="2"/>
</dbReference>
<evidence type="ECO:0000313" key="5">
    <source>
        <dbReference type="EMBL" id="PLW18450.1"/>
    </source>
</evidence>
<sequence length="618" mass="68595">MSMARSFLGIDSDTEDETWHPEEEEYTEEEEQDSTEEEEDQASDDTLDSGNLEVLEASVATRDPDVPLFGKPSEFYPAVIEPIQDGVNLERSGSYGKPPDHYVASKKRLKDHSSNTFDILSASETSHHPFNKNQLAPNHLPNSPGTEVAAYRSRIYIGQYSQDGTFFYTCTQAFRVYIYDMTVPPVTMSKTSHDTLPTSQARTNLHLFGGIRDTSMHNSSLKLVRTFQAPAQNCRWTITDATLSPDNNWLAYSSISPYVHLVKTRGEDAVLGLGLEEHEQEVLCLLGDGWPRGHGSDTGIWSLRFDSQGRELVAGCTRGRIVAYDVETRTILSNIKGHLQDTNAVCFVDQSDPNILASGSDDSFIKVWDRRCLNDAKPAGALIGHTEGITYVSSKGDGRYIVSNGKDQAAKLWDLRRMISGAEFDAMEKPNTFIDDWDYRHGTYARPRYLKHPQDASVMTYRGHSVLNTLIRVHFSPANTTGQRYIGSGSSDGNIHIWNLDGTTAQKIERSKAAPLLKASREGVGVRGTGRSSSSSEHYFFNDPYRPSGSSSATGHTWAAGSDLYRRGFYVEQVKPTVRDISWNPNEPSIMSTSWGSCSGDPGALSIHPFLPHARIDP</sequence>
<keyword evidence="1 3" id="KW-0853">WD repeat</keyword>
<dbReference type="PROSITE" id="PS50082">
    <property type="entry name" value="WD_REPEATS_2"/>
    <property type="match status" value="2"/>
</dbReference>
<dbReference type="FunFam" id="2.130.10.10:FF:000733">
    <property type="entry name" value="WD40 repeat-like protein"/>
    <property type="match status" value="1"/>
</dbReference>
<keyword evidence="6" id="KW-1185">Reference proteome</keyword>
<dbReference type="InterPro" id="IPR001680">
    <property type="entry name" value="WD40_rpt"/>
</dbReference>
<dbReference type="InterPro" id="IPR015943">
    <property type="entry name" value="WD40/YVTN_repeat-like_dom_sf"/>
</dbReference>
<dbReference type="Pfam" id="PF00400">
    <property type="entry name" value="WD40"/>
    <property type="match status" value="3"/>
</dbReference>
<dbReference type="GO" id="GO:0043161">
    <property type="term" value="P:proteasome-mediated ubiquitin-dependent protein catabolic process"/>
    <property type="evidence" value="ECO:0007669"/>
    <property type="project" value="TreeGrafter"/>
</dbReference>